<reference evidence="2 3" key="1">
    <citation type="submission" date="2020-07" db="EMBL/GenBank/DDBJ databases">
        <title>Genomic Encyclopedia of Type Strains, Phase IV (KMG-V): Genome sequencing to study the core and pangenomes of soil and plant-associated prokaryotes.</title>
        <authorList>
            <person name="Whitman W."/>
        </authorList>
    </citation>
    <scope>NUCLEOTIDE SEQUENCE [LARGE SCALE GENOMIC DNA]</scope>
    <source>
        <strain evidence="2 3">SAS40</strain>
    </source>
</reference>
<dbReference type="EMBL" id="JACBYR010000001">
    <property type="protein sequence ID" value="NYE81476.1"/>
    <property type="molecule type" value="Genomic_DNA"/>
</dbReference>
<dbReference type="InterPro" id="IPR001279">
    <property type="entry name" value="Metallo-B-lactamas"/>
</dbReference>
<sequence>MSNTPSPVVSPLAALRARVPQRPVQAGLFNTLKLMWKVFFAKPRTTRPSGRIPVHTLTAAALLAAPDHTVYRLGHSTLLLKLRGGFWLTDPVFSKRASPIQWAGPKRFHAPPIAIKDLPPLRGVILSHDHYDHLDYASIQALAPKTDVFLTPRGVGDRLIAWGVPAEKVRQLNWWEETEVDGIRFVPGPAKHFSGRTLRDGNRTQWASWIIVDGDTRVFFSGDTGYSAGFRQIGERYGPFDLTLMETGAYDARWPGVHMQPEESLQAHLDLRGKWMLPIHNGTFDLAFHDWHEPYDRIVALGKQHGVQVTTPRMGEAVAIGKPHAGEAWWVGVDAVAA</sequence>
<evidence type="ECO:0000313" key="3">
    <source>
        <dbReference type="Proteomes" id="UP000542125"/>
    </source>
</evidence>
<evidence type="ECO:0000259" key="1">
    <source>
        <dbReference type="Pfam" id="PF12706"/>
    </source>
</evidence>
<name>A0A7Y9IR03_9BURK</name>
<dbReference type="InterPro" id="IPR036866">
    <property type="entry name" value="RibonucZ/Hydroxyglut_hydro"/>
</dbReference>
<feature type="domain" description="Metallo-beta-lactamase" evidence="1">
    <location>
        <begin position="88"/>
        <end position="280"/>
    </location>
</feature>
<organism evidence="2 3">
    <name type="scientific">Pigmentiphaga litoralis</name>
    <dbReference type="NCBI Taxonomy" id="516702"/>
    <lineage>
        <taxon>Bacteria</taxon>
        <taxon>Pseudomonadati</taxon>
        <taxon>Pseudomonadota</taxon>
        <taxon>Betaproteobacteria</taxon>
        <taxon>Burkholderiales</taxon>
        <taxon>Alcaligenaceae</taxon>
        <taxon>Pigmentiphaga</taxon>
    </lineage>
</organism>
<gene>
    <name evidence="2" type="ORF">FHW18_000747</name>
</gene>
<dbReference type="PANTHER" id="PTHR15032">
    <property type="entry name" value="N-ACYL-PHOSPHATIDYLETHANOLAMINE-HYDROLYZING PHOSPHOLIPASE D"/>
    <property type="match status" value="1"/>
</dbReference>
<dbReference type="Gene3D" id="3.60.15.10">
    <property type="entry name" value="Ribonuclease Z/Hydroxyacylglutathione hydrolase-like"/>
    <property type="match status" value="1"/>
</dbReference>
<keyword evidence="3" id="KW-1185">Reference proteome</keyword>
<comment type="caution">
    <text evidence="2">The sequence shown here is derived from an EMBL/GenBank/DDBJ whole genome shotgun (WGS) entry which is preliminary data.</text>
</comment>
<protein>
    <submittedName>
        <fullName evidence="2">L-ascorbate metabolism protein UlaG (Beta-lactamase superfamily)</fullName>
    </submittedName>
</protein>
<dbReference type="GO" id="GO:0005737">
    <property type="term" value="C:cytoplasm"/>
    <property type="evidence" value="ECO:0007669"/>
    <property type="project" value="TreeGrafter"/>
</dbReference>
<dbReference type="PANTHER" id="PTHR15032:SF4">
    <property type="entry name" value="N-ACYL-PHOSPHATIDYLETHANOLAMINE-HYDROLYZING PHOSPHOLIPASE D"/>
    <property type="match status" value="1"/>
</dbReference>
<proteinExistence type="predicted"/>
<dbReference type="AlphaFoldDB" id="A0A7Y9IR03"/>
<dbReference type="RefSeq" id="WP_179583503.1">
    <property type="nucleotide sequence ID" value="NZ_JACBYR010000001.1"/>
</dbReference>
<evidence type="ECO:0000313" key="2">
    <source>
        <dbReference type="EMBL" id="NYE81476.1"/>
    </source>
</evidence>
<dbReference type="Pfam" id="PF12706">
    <property type="entry name" value="Lactamase_B_2"/>
    <property type="match status" value="1"/>
</dbReference>
<dbReference type="Proteomes" id="UP000542125">
    <property type="component" value="Unassembled WGS sequence"/>
</dbReference>
<accession>A0A7Y9IR03</accession>
<dbReference type="SUPFAM" id="SSF56281">
    <property type="entry name" value="Metallo-hydrolase/oxidoreductase"/>
    <property type="match status" value="1"/>
</dbReference>